<dbReference type="Pfam" id="PF13921">
    <property type="entry name" value="Myb_DNA-bind_6"/>
    <property type="match status" value="1"/>
</dbReference>
<dbReference type="PANTHER" id="PTHR45614:SF274">
    <property type="entry name" value="MYB-LIKE DNA-BINDING PROTEIN"/>
    <property type="match status" value="1"/>
</dbReference>
<dbReference type="InterPro" id="IPR017930">
    <property type="entry name" value="Myb_dom"/>
</dbReference>
<protein>
    <submittedName>
        <fullName evidence="4">Uncharacterized protein</fullName>
    </submittedName>
</protein>
<dbReference type="GO" id="GO:0005634">
    <property type="term" value="C:nucleus"/>
    <property type="evidence" value="ECO:0007669"/>
    <property type="project" value="TreeGrafter"/>
</dbReference>
<feature type="compositionally biased region" description="Low complexity" evidence="1">
    <location>
        <begin position="647"/>
        <end position="669"/>
    </location>
</feature>
<feature type="region of interest" description="Disordered" evidence="1">
    <location>
        <begin position="409"/>
        <end position="529"/>
    </location>
</feature>
<feature type="region of interest" description="Disordered" evidence="1">
    <location>
        <begin position="192"/>
        <end position="255"/>
    </location>
</feature>
<feature type="region of interest" description="Disordered" evidence="1">
    <location>
        <begin position="873"/>
        <end position="1049"/>
    </location>
</feature>
<name>A0A5A8E8B6_CAFRO</name>
<gene>
    <name evidence="4" type="ORF">FNF27_04547</name>
</gene>
<sequence length="1049" mass="105335">MPAKNAWTDDEDEIIRKLVGELGQSKWSQIADSLKRKCRTSRTGKQCRTRWLNHLDPTINRSPWTEDEEQIIYERQRVDGNKWALIAKYLPGRTDNAIKNHWYSTMRRNIRKIDKAVSAAQEKASHTGERVDFVRIIDELAEADDESFRRCYAVLRSKLSGAEATGDTSTEDVILGMLPRCVASAIANRPGGMASSSGTGGGGGAGAAAAGAAAGDSGSASGSGKLSSKGAAAAARRGKRPRSLPSRAGGITPLNLEELSPGRLSAVPGGGHFHVPLVPAHMAAAAVPLSLGAAHGLRVPSMQAQAAHGKLAHMGMPSSSAMGQAAAAGPGGAGPSPAAQRHMLSGHYSAMSPGAAMQGTMMMDARRAAAESAGLGAFAVRMGTPSGMHLHPGYGPFGHYASYPAISSAPASASTPHGIAPSSACIPTPQQHPAYGQHAAFQQQQQLQMQMHHHQQQQHHHMQQQQAARQQHMQQQQQQRQQEGPSPKRPRPAAQPSATNGGAGGVAGSGSEAMASSAPGAVRESDRSLHALASSAMAAAASAGMPSVTAGPAQPPHPASSPGYHPFSFMSPLGNVHGSGGAFALPGPTPSATAGMAPPTPFPPHSHQAATSSADAQYHYQQHLPQFQYQHTHHLSDGTAATGPASAPMGGPYHPHGGPSPSGQPGASAWEDEERDDDGAPRRSARLRGRPTLSVNTGADGTGAGIGMGPAGVGLGTGLASASSIPASAREALGLTTDGRMPSLYGGGVYRPDGAFGAPSPHGAHAVHMPGSATGMGGYRMVHPAFPSSSARHHSGLFLAPHSSVGADGVGGPFPIHPGLGPGSATGPGPGSAIFLVSPSGAISPAGALVRHHGGAGGQSAMRPFSAVSAASPANEPFFADPGPELAVQSASSPRQPGPSPGHAPQPAGTKPPTPIGGGVGQPPAQPSAANGGHGSHQPPRHASGIVAANPSPRGPGHGPGHGSTPSPPAPGSAATGAAAGSSGPALAPPRRTAASSPLGLLGEAAALSAGGPRSAGQPGSSPAPPFAARADSRAPQPSPVPLPAGVDA</sequence>
<evidence type="ECO:0000259" key="3">
    <source>
        <dbReference type="PROSITE" id="PS51294"/>
    </source>
</evidence>
<feature type="compositionally biased region" description="Low complexity" evidence="1">
    <location>
        <begin position="463"/>
        <end position="482"/>
    </location>
</feature>
<proteinExistence type="predicted"/>
<feature type="region of interest" description="Disordered" evidence="1">
    <location>
        <begin position="632"/>
        <end position="705"/>
    </location>
</feature>
<dbReference type="SMART" id="SM00717">
    <property type="entry name" value="SANT"/>
    <property type="match status" value="2"/>
</dbReference>
<feature type="domain" description="Myb-like" evidence="2">
    <location>
        <begin position="56"/>
        <end position="106"/>
    </location>
</feature>
<dbReference type="PROSITE" id="PS50090">
    <property type="entry name" value="MYB_LIKE"/>
    <property type="match status" value="2"/>
</dbReference>
<reference evidence="4 5" key="1">
    <citation type="submission" date="2019-07" db="EMBL/GenBank/DDBJ databases">
        <title>Genomes of Cafeteria roenbergensis.</title>
        <authorList>
            <person name="Fischer M.G."/>
            <person name="Hackl T."/>
            <person name="Roman M."/>
        </authorList>
    </citation>
    <scope>NUCLEOTIDE SEQUENCE [LARGE SCALE GENOMIC DNA]</scope>
    <source>
        <strain evidence="4 5">E4-10P</strain>
    </source>
</reference>
<dbReference type="CDD" id="cd00167">
    <property type="entry name" value="SANT"/>
    <property type="match status" value="2"/>
</dbReference>
<dbReference type="InterPro" id="IPR009057">
    <property type="entry name" value="Homeodomain-like_sf"/>
</dbReference>
<feature type="domain" description="Myb-like" evidence="2">
    <location>
        <begin position="1"/>
        <end position="55"/>
    </location>
</feature>
<dbReference type="InterPro" id="IPR050560">
    <property type="entry name" value="MYB_TF"/>
</dbReference>
<feature type="region of interest" description="Disordered" evidence="1">
    <location>
        <begin position="546"/>
        <end position="565"/>
    </location>
</feature>
<dbReference type="SUPFAM" id="SSF46689">
    <property type="entry name" value="Homeodomain-like"/>
    <property type="match status" value="1"/>
</dbReference>
<feature type="compositionally biased region" description="Low complexity" evidence="1">
    <location>
        <begin position="509"/>
        <end position="521"/>
    </location>
</feature>
<comment type="caution">
    <text evidence="4">The sequence shown here is derived from an EMBL/GenBank/DDBJ whole genome shotgun (WGS) entry which is preliminary data.</text>
</comment>
<dbReference type="AlphaFoldDB" id="A0A5A8E8B6"/>
<organism evidence="4 5">
    <name type="scientific">Cafeteria roenbergensis</name>
    <name type="common">Marine flagellate</name>
    <dbReference type="NCBI Taxonomy" id="33653"/>
    <lineage>
        <taxon>Eukaryota</taxon>
        <taxon>Sar</taxon>
        <taxon>Stramenopiles</taxon>
        <taxon>Bigyra</taxon>
        <taxon>Opalozoa</taxon>
        <taxon>Bicosoecida</taxon>
        <taxon>Cafeteriaceae</taxon>
        <taxon>Cafeteria</taxon>
    </lineage>
</organism>
<feature type="compositionally biased region" description="Low complexity" evidence="1">
    <location>
        <begin position="316"/>
        <end position="328"/>
    </location>
</feature>
<feature type="compositionally biased region" description="Pro residues" evidence="1">
    <location>
        <begin position="896"/>
        <end position="915"/>
    </location>
</feature>
<feature type="compositionally biased region" description="Low complexity" evidence="1">
    <location>
        <begin position="207"/>
        <end position="235"/>
    </location>
</feature>
<feature type="compositionally biased region" description="Low complexity" evidence="1">
    <location>
        <begin position="972"/>
        <end position="1036"/>
    </location>
</feature>
<dbReference type="PROSITE" id="PS51294">
    <property type="entry name" value="HTH_MYB"/>
    <property type="match status" value="2"/>
</dbReference>
<dbReference type="Proteomes" id="UP000322899">
    <property type="component" value="Unassembled WGS sequence"/>
</dbReference>
<evidence type="ECO:0000256" key="1">
    <source>
        <dbReference type="SAM" id="MobiDB-lite"/>
    </source>
</evidence>
<dbReference type="InterPro" id="IPR001005">
    <property type="entry name" value="SANT/Myb"/>
</dbReference>
<dbReference type="GO" id="GO:0000981">
    <property type="term" value="F:DNA-binding transcription factor activity, RNA polymerase II-specific"/>
    <property type="evidence" value="ECO:0007669"/>
    <property type="project" value="TreeGrafter"/>
</dbReference>
<dbReference type="PANTHER" id="PTHR45614">
    <property type="entry name" value="MYB PROTEIN-RELATED"/>
    <property type="match status" value="1"/>
</dbReference>
<feature type="domain" description="HTH myb-type" evidence="3">
    <location>
        <begin position="1"/>
        <end position="55"/>
    </location>
</feature>
<dbReference type="Gene3D" id="1.10.10.60">
    <property type="entry name" value="Homeodomain-like"/>
    <property type="match status" value="2"/>
</dbReference>
<evidence type="ECO:0000259" key="2">
    <source>
        <dbReference type="PROSITE" id="PS50090"/>
    </source>
</evidence>
<feature type="domain" description="HTH myb-type" evidence="3">
    <location>
        <begin position="56"/>
        <end position="110"/>
    </location>
</feature>
<evidence type="ECO:0000313" key="4">
    <source>
        <dbReference type="EMBL" id="KAA0173986.1"/>
    </source>
</evidence>
<dbReference type="GO" id="GO:0000978">
    <property type="term" value="F:RNA polymerase II cis-regulatory region sequence-specific DNA binding"/>
    <property type="evidence" value="ECO:0007669"/>
    <property type="project" value="TreeGrafter"/>
</dbReference>
<dbReference type="OrthoDB" id="2143914at2759"/>
<feature type="compositionally biased region" description="Low complexity" evidence="1">
    <location>
        <begin position="437"/>
        <end position="450"/>
    </location>
</feature>
<feature type="region of interest" description="Disordered" evidence="1">
    <location>
        <begin position="580"/>
        <end position="615"/>
    </location>
</feature>
<feature type="region of interest" description="Disordered" evidence="1">
    <location>
        <begin position="316"/>
        <end position="338"/>
    </location>
</feature>
<accession>A0A5A8E8B6</accession>
<evidence type="ECO:0000313" key="5">
    <source>
        <dbReference type="Proteomes" id="UP000322899"/>
    </source>
</evidence>
<feature type="compositionally biased region" description="Basic residues" evidence="1">
    <location>
        <begin position="451"/>
        <end position="462"/>
    </location>
</feature>
<dbReference type="EMBL" id="VLTO01000027">
    <property type="protein sequence ID" value="KAA0173986.1"/>
    <property type="molecule type" value="Genomic_DNA"/>
</dbReference>